<dbReference type="Proteomes" id="UP001296943">
    <property type="component" value="Unassembled WGS sequence"/>
</dbReference>
<name>A0ABS2N0D8_9BACI</name>
<keyword evidence="2" id="KW-1185">Reference proteome</keyword>
<proteinExistence type="predicted"/>
<evidence type="ECO:0000313" key="1">
    <source>
        <dbReference type="EMBL" id="MBM7571570.1"/>
    </source>
</evidence>
<organism evidence="1 2">
    <name type="scientific">Aquibacillus albus</name>
    <dbReference type="NCBI Taxonomy" id="1168171"/>
    <lineage>
        <taxon>Bacteria</taxon>
        <taxon>Bacillati</taxon>
        <taxon>Bacillota</taxon>
        <taxon>Bacilli</taxon>
        <taxon>Bacillales</taxon>
        <taxon>Bacillaceae</taxon>
        <taxon>Aquibacillus</taxon>
    </lineage>
</organism>
<accession>A0ABS2N0D8</accession>
<dbReference type="EMBL" id="JAFBDR010000009">
    <property type="protein sequence ID" value="MBM7571570.1"/>
    <property type="molecule type" value="Genomic_DNA"/>
</dbReference>
<comment type="caution">
    <text evidence="1">The sequence shown here is derived from an EMBL/GenBank/DDBJ whole genome shotgun (WGS) entry which is preliminary data.</text>
</comment>
<dbReference type="RefSeq" id="WP_204499286.1">
    <property type="nucleotide sequence ID" value="NZ_JAFBDR010000009.1"/>
</dbReference>
<sequence>MNRIIQELKLPGRNTKTFIIKRPNNSSNKKEMATIQLDLPIVLENNSED</sequence>
<gene>
    <name evidence="1" type="ORF">JOC48_002066</name>
</gene>
<reference evidence="1 2" key="1">
    <citation type="submission" date="2021-01" db="EMBL/GenBank/DDBJ databases">
        <title>Genomic Encyclopedia of Type Strains, Phase IV (KMG-IV): sequencing the most valuable type-strain genomes for metagenomic binning, comparative biology and taxonomic classification.</title>
        <authorList>
            <person name="Goeker M."/>
        </authorList>
    </citation>
    <scope>NUCLEOTIDE SEQUENCE [LARGE SCALE GENOMIC DNA]</scope>
    <source>
        <strain evidence="1 2">DSM 23711</strain>
    </source>
</reference>
<evidence type="ECO:0000313" key="2">
    <source>
        <dbReference type="Proteomes" id="UP001296943"/>
    </source>
</evidence>
<protein>
    <submittedName>
        <fullName evidence="1">Uncharacterized protein</fullName>
    </submittedName>
</protein>